<dbReference type="SUPFAM" id="SSF50998">
    <property type="entry name" value="Quinoprotein alcohol dehydrogenase-like"/>
    <property type="match status" value="1"/>
</dbReference>
<sequence length="230" mass="25230">MSAINPNGSTKWSLHIRVNPSSSPLIGPDGTIYIGTAYGDGGGTLYAINPNGTGEIITHSYSSAGNYIVTLTVRDDGGATTSTSKTIIIYSPIFDADSPANPYPSIRGTHNGTITPSHDIYVTKMYTYPCFKTGGHSEFVVFYYQNNNTKLANGTWIGSYLGNYPWIEFATPFTLYKDATYNYTIITGSYPQVHHTPSLLTDNGWINCTKFTDANGEIYTDWIPAIRLWS</sequence>
<dbReference type="InterPro" id="IPR000601">
    <property type="entry name" value="PKD_dom"/>
</dbReference>
<dbReference type="Pfam" id="PF18911">
    <property type="entry name" value="PKD_4"/>
    <property type="match status" value="1"/>
</dbReference>
<evidence type="ECO:0000313" key="2">
    <source>
        <dbReference type="EMBL" id="QNO52011.1"/>
    </source>
</evidence>
<dbReference type="Gene3D" id="2.60.40.10">
    <property type="entry name" value="Immunoglobulins"/>
    <property type="match status" value="1"/>
</dbReference>
<dbReference type="SUPFAM" id="SSF49299">
    <property type="entry name" value="PKD domain"/>
    <property type="match status" value="1"/>
</dbReference>
<organism evidence="2">
    <name type="scientific">Candidatus Methanophagaceae archaeon ANME-1 ERB6</name>
    <dbReference type="NCBI Taxonomy" id="2759912"/>
    <lineage>
        <taxon>Archaea</taxon>
        <taxon>Methanobacteriati</taxon>
        <taxon>Methanobacteriota</taxon>
        <taxon>Stenosarchaea group</taxon>
        <taxon>Methanomicrobia</taxon>
        <taxon>Candidatus Methanophagales</taxon>
        <taxon>Candidatus Methanophagaceae</taxon>
    </lineage>
</organism>
<dbReference type="SMART" id="SM00089">
    <property type="entry name" value="PKD"/>
    <property type="match status" value="1"/>
</dbReference>
<name>A0A7G9YVH7_9EURY</name>
<proteinExistence type="predicted"/>
<dbReference type="InterPro" id="IPR011047">
    <property type="entry name" value="Quinoprotein_ADH-like_sf"/>
</dbReference>
<dbReference type="InterPro" id="IPR035986">
    <property type="entry name" value="PKD_dom_sf"/>
</dbReference>
<feature type="domain" description="PKD" evidence="1">
    <location>
        <begin position="38"/>
        <end position="89"/>
    </location>
</feature>
<dbReference type="AlphaFoldDB" id="A0A7G9YVH7"/>
<dbReference type="InterPro" id="IPR013783">
    <property type="entry name" value="Ig-like_fold"/>
</dbReference>
<dbReference type="InterPro" id="IPR022409">
    <property type="entry name" value="PKD/Chitinase_dom"/>
</dbReference>
<reference evidence="2" key="1">
    <citation type="submission" date="2020-06" db="EMBL/GenBank/DDBJ databases">
        <title>Unique genomic features of the anaerobic methanotrophic archaea.</title>
        <authorList>
            <person name="Chadwick G.L."/>
            <person name="Skennerton C.T."/>
            <person name="Laso-Perez R."/>
            <person name="Leu A.O."/>
            <person name="Speth D.R."/>
            <person name="Yu H."/>
            <person name="Morgan-Lang C."/>
            <person name="Hatzenpichler R."/>
            <person name="Goudeau D."/>
            <person name="Malmstrom R."/>
            <person name="Brazelton W.J."/>
            <person name="Woyke T."/>
            <person name="Hallam S.J."/>
            <person name="Tyson G.W."/>
            <person name="Wegener G."/>
            <person name="Boetius A."/>
            <person name="Orphan V."/>
        </authorList>
    </citation>
    <scope>NUCLEOTIDE SEQUENCE</scope>
</reference>
<evidence type="ECO:0000259" key="1">
    <source>
        <dbReference type="PROSITE" id="PS50093"/>
    </source>
</evidence>
<protein>
    <recommendedName>
        <fullName evidence="1">PKD domain-containing protein</fullName>
    </recommendedName>
</protein>
<dbReference type="CDD" id="cd00146">
    <property type="entry name" value="PKD"/>
    <property type="match status" value="1"/>
</dbReference>
<dbReference type="PROSITE" id="PS50093">
    <property type="entry name" value="PKD"/>
    <property type="match status" value="1"/>
</dbReference>
<dbReference type="EMBL" id="MT631499">
    <property type="protein sequence ID" value="QNO52011.1"/>
    <property type="molecule type" value="Genomic_DNA"/>
</dbReference>
<gene>
    <name evidence="2" type="ORF">HGMICNAC_00013</name>
</gene>
<accession>A0A7G9YVH7</accession>